<dbReference type="EMBL" id="JAZAVK010000263">
    <property type="protein sequence ID" value="KAK7414967.1"/>
    <property type="molecule type" value="Genomic_DNA"/>
</dbReference>
<sequence length="257" mass="27494">MSLPSPSTRPMASLTAAFAAWKALLLAVALGAAGAPEFDTSTSLTLDVLYGRDTSASTCTITNCLTRWDAIYFVSSARRGYFYEQEWAFAAGLPTVVRAVGAVLRAVGVELAGWAWEPLVAVFIAHVSHLIAVLALDRKLAYLAAVLHVLSPAGLFLSAPHAESPFSCLSNGLFSGLLFAVETVRCLLAYLDGPSLTKVLHLLAPVIGGLLVAMGILIPQAVAWMRYCSVDSPGAELRPWCSRLIPSIYTFVQEEYC</sequence>
<evidence type="ECO:0000256" key="7">
    <source>
        <dbReference type="ARBA" id="ARBA00022679"/>
    </source>
</evidence>
<feature type="transmembrane region" description="Helical" evidence="12">
    <location>
        <begin position="202"/>
        <end position="224"/>
    </location>
</feature>
<comment type="subcellular location">
    <subcellularLocation>
        <location evidence="1 12">Endoplasmic reticulum membrane</location>
        <topology evidence="1 12">Multi-pass membrane protein</topology>
    </subcellularLocation>
</comment>
<dbReference type="Pfam" id="PF04188">
    <property type="entry name" value="Mannosyl_trans2"/>
    <property type="match status" value="2"/>
</dbReference>
<evidence type="ECO:0000256" key="12">
    <source>
        <dbReference type="RuleBase" id="RU363112"/>
    </source>
</evidence>
<keyword evidence="6 12" id="KW-0328">Glycosyltransferase</keyword>
<protein>
    <recommendedName>
        <fullName evidence="4 12">GPI mannosyltransferase 2</fullName>
        <ecNumber evidence="12">2.4.1.-</ecNumber>
    </recommendedName>
</protein>
<keyword evidence="13" id="KW-0732">Signal</keyword>
<accession>A0ABR1H1X8</accession>
<evidence type="ECO:0000313" key="14">
    <source>
        <dbReference type="EMBL" id="KAK7414967.1"/>
    </source>
</evidence>
<evidence type="ECO:0000256" key="4">
    <source>
        <dbReference type="ARBA" id="ARBA00013795"/>
    </source>
</evidence>
<comment type="function">
    <text evidence="12">Mannosyltransferase involved in glycosylphosphatidylinositol-anchor biosynthesis.</text>
</comment>
<evidence type="ECO:0000256" key="11">
    <source>
        <dbReference type="ARBA" id="ARBA00023136"/>
    </source>
</evidence>
<feature type="transmembrane region" description="Helical" evidence="12">
    <location>
        <begin position="171"/>
        <end position="190"/>
    </location>
</feature>
<evidence type="ECO:0000256" key="1">
    <source>
        <dbReference type="ARBA" id="ARBA00004477"/>
    </source>
</evidence>
<evidence type="ECO:0000256" key="6">
    <source>
        <dbReference type="ARBA" id="ARBA00022676"/>
    </source>
</evidence>
<keyword evidence="7 12" id="KW-0808">Transferase</keyword>
<dbReference type="EC" id="2.4.1.-" evidence="12"/>
<feature type="signal peptide" evidence="13">
    <location>
        <begin position="1"/>
        <end position="34"/>
    </location>
</feature>
<dbReference type="InterPro" id="IPR007315">
    <property type="entry name" value="PIG-V/Gpi18"/>
</dbReference>
<reference evidence="14 15" key="1">
    <citation type="journal article" date="2025" name="Microbiol. Resour. Announc.">
        <title>Draft genome sequences for Neonectria magnoliae and Neonectria punicea, canker pathogens of Liriodendron tulipifera and Acer saccharum in West Virginia.</title>
        <authorList>
            <person name="Petronek H.M."/>
            <person name="Kasson M.T."/>
            <person name="Metheny A.M."/>
            <person name="Stauder C.M."/>
            <person name="Lovett B."/>
            <person name="Lynch S.C."/>
            <person name="Garnas J.R."/>
            <person name="Kasson L.R."/>
            <person name="Stajich J.E."/>
        </authorList>
    </citation>
    <scope>NUCLEOTIDE SEQUENCE [LARGE SCALE GENOMIC DNA]</scope>
    <source>
        <strain evidence="14 15">NRRL 64651</strain>
    </source>
</reference>
<evidence type="ECO:0000256" key="10">
    <source>
        <dbReference type="ARBA" id="ARBA00022989"/>
    </source>
</evidence>
<comment type="pathway">
    <text evidence="2 12">Glycolipid biosynthesis; glycosylphosphatidylinositol-anchor biosynthesis.</text>
</comment>
<dbReference type="PANTHER" id="PTHR12468:SF2">
    <property type="entry name" value="GPI MANNOSYLTRANSFERASE 2"/>
    <property type="match status" value="1"/>
</dbReference>
<keyword evidence="8 12" id="KW-0812">Transmembrane</keyword>
<comment type="caution">
    <text evidence="12">Lacks conserved residue(s) required for the propagation of feature annotation.</text>
</comment>
<name>A0ABR1H1X8_9HYPO</name>
<keyword evidence="9 12" id="KW-0256">Endoplasmic reticulum</keyword>
<organism evidence="14 15">
    <name type="scientific">Neonectria magnoliae</name>
    <dbReference type="NCBI Taxonomy" id="2732573"/>
    <lineage>
        <taxon>Eukaryota</taxon>
        <taxon>Fungi</taxon>
        <taxon>Dikarya</taxon>
        <taxon>Ascomycota</taxon>
        <taxon>Pezizomycotina</taxon>
        <taxon>Sordariomycetes</taxon>
        <taxon>Hypocreomycetidae</taxon>
        <taxon>Hypocreales</taxon>
        <taxon>Nectriaceae</taxon>
        <taxon>Neonectria</taxon>
    </lineage>
</organism>
<comment type="similarity">
    <text evidence="3 12">Belongs to the PIGV family.</text>
</comment>
<evidence type="ECO:0000256" key="9">
    <source>
        <dbReference type="ARBA" id="ARBA00022824"/>
    </source>
</evidence>
<proteinExistence type="inferred from homology"/>
<dbReference type="Proteomes" id="UP001498421">
    <property type="component" value="Unassembled WGS sequence"/>
</dbReference>
<feature type="transmembrane region" description="Helical" evidence="12">
    <location>
        <begin position="87"/>
        <end position="107"/>
    </location>
</feature>
<feature type="transmembrane region" description="Helical" evidence="12">
    <location>
        <begin position="114"/>
        <end position="134"/>
    </location>
</feature>
<evidence type="ECO:0000256" key="8">
    <source>
        <dbReference type="ARBA" id="ARBA00022692"/>
    </source>
</evidence>
<gene>
    <name evidence="14" type="primary">GPI18_2</name>
    <name evidence="14" type="ORF">QQZ08_012469</name>
</gene>
<keyword evidence="5 12" id="KW-0337">GPI-anchor biosynthesis</keyword>
<evidence type="ECO:0000256" key="2">
    <source>
        <dbReference type="ARBA" id="ARBA00004687"/>
    </source>
</evidence>
<keyword evidence="10 12" id="KW-1133">Transmembrane helix</keyword>
<feature type="transmembrane region" description="Helical" evidence="12">
    <location>
        <begin position="140"/>
        <end position="159"/>
    </location>
</feature>
<keyword evidence="11 12" id="KW-0472">Membrane</keyword>
<dbReference type="PANTHER" id="PTHR12468">
    <property type="entry name" value="GPI MANNOSYLTRANSFERASE 2"/>
    <property type="match status" value="1"/>
</dbReference>
<evidence type="ECO:0000313" key="15">
    <source>
        <dbReference type="Proteomes" id="UP001498421"/>
    </source>
</evidence>
<evidence type="ECO:0000256" key="3">
    <source>
        <dbReference type="ARBA" id="ARBA00008698"/>
    </source>
</evidence>
<comment type="caution">
    <text evidence="14">The sequence shown here is derived from an EMBL/GenBank/DDBJ whole genome shotgun (WGS) entry which is preliminary data.</text>
</comment>
<evidence type="ECO:0000256" key="5">
    <source>
        <dbReference type="ARBA" id="ARBA00022502"/>
    </source>
</evidence>
<keyword evidence="15" id="KW-1185">Reference proteome</keyword>
<evidence type="ECO:0000256" key="13">
    <source>
        <dbReference type="SAM" id="SignalP"/>
    </source>
</evidence>
<feature type="chain" id="PRO_5045795171" description="GPI mannosyltransferase 2" evidence="13">
    <location>
        <begin position="35"/>
        <end position="257"/>
    </location>
</feature>